<dbReference type="AlphaFoldDB" id="G7YJA4"/>
<dbReference type="PANTHER" id="PTHR47326:SF1">
    <property type="entry name" value="HTH PSQ-TYPE DOMAIN-CONTAINING PROTEIN"/>
    <property type="match status" value="1"/>
</dbReference>
<gene>
    <name evidence="1" type="ORF">CLF_109389</name>
</gene>
<protein>
    <submittedName>
        <fullName evidence="1">Uncharacterized protein</fullName>
    </submittedName>
</protein>
<dbReference type="Gene3D" id="3.30.420.10">
    <property type="entry name" value="Ribonuclease H-like superfamily/Ribonuclease H"/>
    <property type="match status" value="1"/>
</dbReference>
<evidence type="ECO:0000313" key="2">
    <source>
        <dbReference type="Proteomes" id="UP000008909"/>
    </source>
</evidence>
<sequence>MASSSITQVSQLAGIPRANLHRIMRRHLHLYPCHFTLLQNITEEDKEQRVTFANWLLDNEEIVPNILWSDEANFSVDGIINKHNCVIWFREAPHEYLTNNHHSPYLCVSQLAGIPRANLHRIMRRHLHLYPCHFTLLQNITEEDKEQRVTFANWLLDNEEIVPNILWSDEANFSVDGIINKHNCVIWFLEKREHILWTRTNHLRQDIRQHFEGTAECEVKISIHRTGSDKYSSYETTNSVLITSLTKQKKDKRFVELLVNSFLGRGCFDQETNQLTDKSRVVFTPIQFVRLSVKLRIEGDTDEINRQSNSLRLKFVTLTFMPTIFGWQYRVNNFSFNYDPFWCTFYTKLDSQQQSESGTKKQAVLRTFYVKCSRDGWSVGFNAINSPYFQLMRRYEATGKLMKSEVNCWSRQSNKVGVEESLTRQLESGFSAVERGFPLKNVSSIGSCAGYATYLVCRIIVFRAEFRVAESEKWPTLDLAEGHERDL</sequence>
<reference key="2">
    <citation type="submission" date="2011-10" db="EMBL/GenBank/DDBJ databases">
        <title>The genome and transcriptome sequence of Clonorchis sinensis provide insights into the carcinogenic liver fluke.</title>
        <authorList>
            <person name="Wang X."/>
            <person name="Huang Y."/>
            <person name="Chen W."/>
            <person name="Liu H."/>
            <person name="Guo L."/>
            <person name="Chen Y."/>
            <person name="Luo F."/>
            <person name="Zhou W."/>
            <person name="Sun J."/>
            <person name="Mao Q."/>
            <person name="Liang P."/>
            <person name="Zhou C."/>
            <person name="Tian Y."/>
            <person name="Men J."/>
            <person name="Lv X."/>
            <person name="Huang L."/>
            <person name="Zhou J."/>
            <person name="Hu Y."/>
            <person name="Li R."/>
            <person name="Zhang F."/>
            <person name="Lei H."/>
            <person name="Li X."/>
            <person name="Hu X."/>
            <person name="Liang C."/>
            <person name="Xu J."/>
            <person name="Wu Z."/>
            <person name="Yu X."/>
        </authorList>
    </citation>
    <scope>NUCLEOTIDE SEQUENCE</scope>
    <source>
        <strain>Henan</strain>
    </source>
</reference>
<organism evidence="1 2">
    <name type="scientific">Clonorchis sinensis</name>
    <name type="common">Chinese liver fluke</name>
    <dbReference type="NCBI Taxonomy" id="79923"/>
    <lineage>
        <taxon>Eukaryota</taxon>
        <taxon>Metazoa</taxon>
        <taxon>Spiralia</taxon>
        <taxon>Lophotrochozoa</taxon>
        <taxon>Platyhelminthes</taxon>
        <taxon>Trematoda</taxon>
        <taxon>Digenea</taxon>
        <taxon>Opisthorchiida</taxon>
        <taxon>Opisthorchiata</taxon>
        <taxon>Opisthorchiidae</taxon>
        <taxon>Clonorchis</taxon>
    </lineage>
</organism>
<name>G7YJA4_CLOSI</name>
<dbReference type="EMBL" id="DF143406">
    <property type="protein sequence ID" value="GAA53037.1"/>
    <property type="molecule type" value="Genomic_DNA"/>
</dbReference>
<dbReference type="InterPro" id="IPR036397">
    <property type="entry name" value="RNaseH_sf"/>
</dbReference>
<dbReference type="PANTHER" id="PTHR47326">
    <property type="entry name" value="TRANSPOSABLE ELEMENT TC3 TRANSPOSASE-LIKE PROTEIN"/>
    <property type="match status" value="1"/>
</dbReference>
<dbReference type="GO" id="GO:0003676">
    <property type="term" value="F:nucleic acid binding"/>
    <property type="evidence" value="ECO:0007669"/>
    <property type="project" value="InterPro"/>
</dbReference>
<accession>G7YJA4</accession>
<reference evidence="1" key="1">
    <citation type="journal article" date="2011" name="Genome Biol.">
        <title>The draft genome of the carcinogenic human liver fluke Clonorchis sinensis.</title>
        <authorList>
            <person name="Wang X."/>
            <person name="Chen W."/>
            <person name="Huang Y."/>
            <person name="Sun J."/>
            <person name="Men J."/>
            <person name="Liu H."/>
            <person name="Luo F."/>
            <person name="Guo L."/>
            <person name="Lv X."/>
            <person name="Deng C."/>
            <person name="Zhou C."/>
            <person name="Fan Y."/>
            <person name="Li X."/>
            <person name="Huang L."/>
            <person name="Hu Y."/>
            <person name="Liang C."/>
            <person name="Hu X."/>
            <person name="Xu J."/>
            <person name="Yu X."/>
        </authorList>
    </citation>
    <scope>NUCLEOTIDE SEQUENCE [LARGE SCALE GENOMIC DNA]</scope>
    <source>
        <strain evidence="1">Henan</strain>
    </source>
</reference>
<keyword evidence="2" id="KW-1185">Reference proteome</keyword>
<dbReference type="Proteomes" id="UP000008909">
    <property type="component" value="Unassembled WGS sequence"/>
</dbReference>
<evidence type="ECO:0000313" key="1">
    <source>
        <dbReference type="EMBL" id="GAA53037.1"/>
    </source>
</evidence>
<proteinExistence type="predicted"/>